<feature type="chain" id="PRO_5046577692" evidence="2">
    <location>
        <begin position="28"/>
        <end position="220"/>
    </location>
</feature>
<organism evidence="3 4">
    <name type="scientific">Aspergillus udagawae</name>
    <dbReference type="NCBI Taxonomy" id="91492"/>
    <lineage>
        <taxon>Eukaryota</taxon>
        <taxon>Fungi</taxon>
        <taxon>Dikarya</taxon>
        <taxon>Ascomycota</taxon>
        <taxon>Pezizomycotina</taxon>
        <taxon>Eurotiomycetes</taxon>
        <taxon>Eurotiomycetidae</taxon>
        <taxon>Eurotiales</taxon>
        <taxon>Aspergillaceae</taxon>
        <taxon>Aspergillus</taxon>
        <taxon>Aspergillus subgen. Fumigati</taxon>
    </lineage>
</organism>
<keyword evidence="4" id="KW-1185">Reference proteome</keyword>
<feature type="compositionally biased region" description="Pro residues" evidence="1">
    <location>
        <begin position="189"/>
        <end position="220"/>
    </location>
</feature>
<dbReference type="EMBL" id="BLKG01000261">
    <property type="protein sequence ID" value="GFG00288.1"/>
    <property type="molecule type" value="Genomic_DNA"/>
</dbReference>
<evidence type="ECO:0000256" key="1">
    <source>
        <dbReference type="SAM" id="MobiDB-lite"/>
    </source>
</evidence>
<dbReference type="Proteomes" id="UP000465266">
    <property type="component" value="Unassembled WGS sequence"/>
</dbReference>
<keyword evidence="2" id="KW-0732">Signal</keyword>
<evidence type="ECO:0000313" key="3">
    <source>
        <dbReference type="EMBL" id="GFG00288.1"/>
    </source>
</evidence>
<feature type="compositionally biased region" description="Polar residues" evidence="1">
    <location>
        <begin position="140"/>
        <end position="149"/>
    </location>
</feature>
<gene>
    <name evidence="3" type="ORF">IFM53868_10700</name>
</gene>
<feature type="region of interest" description="Disordered" evidence="1">
    <location>
        <begin position="62"/>
        <end position="220"/>
    </location>
</feature>
<feature type="compositionally biased region" description="Basic and acidic residues" evidence="1">
    <location>
        <begin position="170"/>
        <end position="184"/>
    </location>
</feature>
<name>A0ABQ1BEV4_9EURO</name>
<proteinExistence type="predicted"/>
<evidence type="ECO:0000313" key="4">
    <source>
        <dbReference type="Proteomes" id="UP000465266"/>
    </source>
</evidence>
<sequence>MTKRHNVKKLSALLCLLLAVGPIAVLSAPIADVESLAKRESTHSNTDAASLINAGIPDGPTFNKGDFFSSSNHQKRDEDCDKNEDDNDSPSSPSSSSSSNTGAASFMNAGIPDGPTFNKGDSFSSTNEEDRDVGNDENGSHSGVSTNTDAGDFATFGIPGGPSASFGNFFHHDYEETHSERPETSHVPQPSPPMPPVETPTSTPPPHPPAPAPPTSTPPA</sequence>
<feature type="compositionally biased region" description="Low complexity" evidence="1">
    <location>
        <begin position="89"/>
        <end position="99"/>
    </location>
</feature>
<evidence type="ECO:0000256" key="2">
    <source>
        <dbReference type="SAM" id="SignalP"/>
    </source>
</evidence>
<comment type="caution">
    <text evidence="3">The sequence shown here is derived from an EMBL/GenBank/DDBJ whole genome shotgun (WGS) entry which is preliminary data.</text>
</comment>
<feature type="non-terminal residue" evidence="3">
    <location>
        <position position="220"/>
    </location>
</feature>
<protein>
    <submittedName>
        <fullName evidence="3">Uncharacterized protein</fullName>
    </submittedName>
</protein>
<feature type="signal peptide" evidence="2">
    <location>
        <begin position="1"/>
        <end position="27"/>
    </location>
</feature>
<accession>A0ABQ1BEV4</accession>
<reference evidence="3 4" key="1">
    <citation type="submission" date="2020-01" db="EMBL/GenBank/DDBJ databases">
        <title>Draft genome sequence of Aspergillus udagawae IFM 53868.</title>
        <authorList>
            <person name="Takahashi H."/>
            <person name="Yaguchi T."/>
        </authorList>
    </citation>
    <scope>NUCLEOTIDE SEQUENCE [LARGE SCALE GENOMIC DNA]</scope>
    <source>
        <strain evidence="3 4">IFM 53868</strain>
    </source>
</reference>